<dbReference type="Gene3D" id="1.10.10.10">
    <property type="entry name" value="Winged helix-like DNA-binding domain superfamily/Winged helix DNA-binding domain"/>
    <property type="match status" value="1"/>
</dbReference>
<keyword evidence="8" id="KW-1185">Reference proteome</keyword>
<keyword evidence="1" id="KW-0805">Transcription regulation</keyword>
<evidence type="ECO:0000256" key="2">
    <source>
        <dbReference type="ARBA" id="ARBA00023125"/>
    </source>
</evidence>
<dbReference type="CDD" id="cd00090">
    <property type="entry name" value="HTH_ARSR"/>
    <property type="match status" value="1"/>
</dbReference>
<dbReference type="GO" id="GO:0003700">
    <property type="term" value="F:DNA-binding transcription factor activity"/>
    <property type="evidence" value="ECO:0007669"/>
    <property type="project" value="InterPro"/>
</dbReference>
<evidence type="ECO:0000313" key="7">
    <source>
        <dbReference type="Proteomes" id="UP000076878"/>
    </source>
</evidence>
<dbReference type="RefSeq" id="WP_068624590.1">
    <property type="nucleotide sequence ID" value="NZ_FJNB01000027.1"/>
</dbReference>
<dbReference type="InterPro" id="IPR036390">
    <property type="entry name" value="WH_DNA-bd_sf"/>
</dbReference>
<proteinExistence type="predicted"/>
<accession>A0A143Z6Z0</accession>
<feature type="domain" description="HTH arsR-type" evidence="4">
    <location>
        <begin position="9"/>
        <end position="103"/>
    </location>
</feature>
<dbReference type="EMBL" id="FJNB01000027">
    <property type="protein sequence ID" value="CZR09047.1"/>
    <property type="molecule type" value="Genomic_DNA"/>
</dbReference>
<evidence type="ECO:0000256" key="3">
    <source>
        <dbReference type="ARBA" id="ARBA00023163"/>
    </source>
</evidence>
<name>A0A143Z6Z0_9LACT</name>
<dbReference type="GO" id="GO:0003677">
    <property type="term" value="F:DNA binding"/>
    <property type="evidence" value="ECO:0007669"/>
    <property type="project" value="UniProtKB-KW"/>
</dbReference>
<dbReference type="NCBIfam" id="NF033788">
    <property type="entry name" value="HTH_metalloreg"/>
    <property type="match status" value="1"/>
</dbReference>
<dbReference type="Pfam" id="PF01022">
    <property type="entry name" value="HTH_5"/>
    <property type="match status" value="1"/>
</dbReference>
<dbReference type="PROSITE" id="PS50987">
    <property type="entry name" value="HTH_ARSR_2"/>
    <property type="match status" value="1"/>
</dbReference>
<dbReference type="SUPFAM" id="SSF46785">
    <property type="entry name" value="Winged helix' DNA-binding domain"/>
    <property type="match status" value="1"/>
</dbReference>
<dbReference type="AlphaFoldDB" id="A0A143Z6Z0"/>
<reference evidence="5 7" key="1">
    <citation type="submission" date="2016-02" db="EMBL/GenBank/DDBJ databases">
        <authorList>
            <person name="Wen L."/>
            <person name="He K."/>
            <person name="Yang H."/>
        </authorList>
    </citation>
    <scope>NUCLEOTIDE SEQUENCE [LARGE SCALE GENOMIC DNA]</scope>
    <source>
        <strain evidence="5">Trichococcus_R210</strain>
    </source>
</reference>
<evidence type="ECO:0000259" key="4">
    <source>
        <dbReference type="PROSITE" id="PS50987"/>
    </source>
</evidence>
<dbReference type="EMBL" id="FNYT01000030">
    <property type="protein sequence ID" value="SEJ83570.1"/>
    <property type="molecule type" value="Genomic_DNA"/>
</dbReference>
<gene>
    <name evidence="6" type="ORF">SAMN05216375_13011</name>
    <name evidence="5" type="ORF">TR210_2665</name>
</gene>
<dbReference type="InterPro" id="IPR001845">
    <property type="entry name" value="HTH_ArsR_DNA-bd_dom"/>
</dbReference>
<dbReference type="Proteomes" id="UP000076878">
    <property type="component" value="Unassembled WGS sequence"/>
</dbReference>
<dbReference type="InterPro" id="IPR051011">
    <property type="entry name" value="Metal_resp_trans_reg"/>
</dbReference>
<evidence type="ECO:0000313" key="6">
    <source>
        <dbReference type="EMBL" id="SEJ83570.1"/>
    </source>
</evidence>
<keyword evidence="3" id="KW-0804">Transcription</keyword>
<dbReference type="PANTHER" id="PTHR43132">
    <property type="entry name" value="ARSENICAL RESISTANCE OPERON REPRESSOR ARSR-RELATED"/>
    <property type="match status" value="1"/>
</dbReference>
<evidence type="ECO:0000313" key="8">
    <source>
        <dbReference type="Proteomes" id="UP000199280"/>
    </source>
</evidence>
<keyword evidence="2" id="KW-0238">DNA-binding</keyword>
<dbReference type="PRINTS" id="PR00778">
    <property type="entry name" value="HTHARSR"/>
</dbReference>
<sequence length="104" mass="11848">MNTPITPQLDKKSIQSVSKIFKIISDPTRISILFLLQQQELSVGSITTSLEMEQSAISHQLRTLKEARLVKARREGKAIFYSLDDPHVVHILEQVLDHVREIAE</sequence>
<organism evidence="5 7">
    <name type="scientific">Trichococcus ilyis</name>
    <dbReference type="NCBI Taxonomy" id="640938"/>
    <lineage>
        <taxon>Bacteria</taxon>
        <taxon>Bacillati</taxon>
        <taxon>Bacillota</taxon>
        <taxon>Bacilli</taxon>
        <taxon>Lactobacillales</taxon>
        <taxon>Carnobacteriaceae</taxon>
        <taxon>Trichococcus</taxon>
    </lineage>
</organism>
<protein>
    <submittedName>
        <fullName evidence="5">Helix turn helix arsenical resistance operon repressor</fullName>
    </submittedName>
    <submittedName>
        <fullName evidence="6">Regulatory protein, arsR family</fullName>
    </submittedName>
</protein>
<dbReference type="SMART" id="SM00418">
    <property type="entry name" value="HTH_ARSR"/>
    <property type="match status" value="1"/>
</dbReference>
<reference evidence="6 8" key="2">
    <citation type="submission" date="2016-10" db="EMBL/GenBank/DDBJ databases">
        <authorList>
            <person name="Varghese N."/>
            <person name="Submissions S."/>
        </authorList>
    </citation>
    <scope>NUCLEOTIDE SEQUENCE [LARGE SCALE GENOMIC DNA]</scope>
    <source>
        <strain evidence="6 8">DSM 22150</strain>
    </source>
</reference>
<dbReference type="InterPro" id="IPR036388">
    <property type="entry name" value="WH-like_DNA-bd_sf"/>
</dbReference>
<dbReference type="PANTHER" id="PTHR43132:SF6">
    <property type="entry name" value="HTH-TYPE TRANSCRIPTIONAL REPRESSOR CZRA"/>
    <property type="match status" value="1"/>
</dbReference>
<dbReference type="STRING" id="640938.TR210_2665"/>
<evidence type="ECO:0000313" key="5">
    <source>
        <dbReference type="EMBL" id="CZR09047.1"/>
    </source>
</evidence>
<dbReference type="InterPro" id="IPR011991">
    <property type="entry name" value="ArsR-like_HTH"/>
</dbReference>
<dbReference type="Proteomes" id="UP000199280">
    <property type="component" value="Unassembled WGS sequence"/>
</dbReference>
<evidence type="ECO:0000256" key="1">
    <source>
        <dbReference type="ARBA" id="ARBA00023015"/>
    </source>
</evidence>